<dbReference type="SUPFAM" id="SSF54534">
    <property type="entry name" value="FKBP-like"/>
    <property type="match status" value="1"/>
</dbReference>
<organism evidence="6 7">
    <name type="scientific">Mucilaginibacter polytrichastri</name>
    <dbReference type="NCBI Taxonomy" id="1302689"/>
    <lineage>
        <taxon>Bacteria</taxon>
        <taxon>Pseudomonadati</taxon>
        <taxon>Bacteroidota</taxon>
        <taxon>Sphingobacteriia</taxon>
        <taxon>Sphingobacteriales</taxon>
        <taxon>Sphingobacteriaceae</taxon>
        <taxon>Mucilaginibacter</taxon>
    </lineage>
</organism>
<evidence type="ECO:0000313" key="7">
    <source>
        <dbReference type="Proteomes" id="UP000186720"/>
    </source>
</evidence>
<dbReference type="OrthoDB" id="669809at2"/>
<dbReference type="EMBL" id="MPPL01000001">
    <property type="protein sequence ID" value="OKS87954.1"/>
    <property type="molecule type" value="Genomic_DNA"/>
</dbReference>
<protein>
    <recommendedName>
        <fullName evidence="4">Peptidyl-prolyl cis-trans isomerase</fullName>
        <ecNumber evidence="4">5.2.1.8</ecNumber>
    </recommendedName>
</protein>
<dbReference type="EC" id="5.2.1.8" evidence="4"/>
<dbReference type="AlphaFoldDB" id="A0A1Q6A1R0"/>
<evidence type="ECO:0000256" key="1">
    <source>
        <dbReference type="ARBA" id="ARBA00000971"/>
    </source>
</evidence>
<keyword evidence="3 4" id="KW-0413">Isomerase</keyword>
<keyword evidence="7" id="KW-1185">Reference proteome</keyword>
<evidence type="ECO:0000256" key="2">
    <source>
        <dbReference type="ARBA" id="ARBA00023110"/>
    </source>
</evidence>
<name>A0A1Q6A1R0_9SPHI</name>
<dbReference type="Pfam" id="PF00254">
    <property type="entry name" value="FKBP_C"/>
    <property type="match status" value="1"/>
</dbReference>
<sequence>MLKYVNLPFLKFKTINLPFEKSCMNRWLGIILCLVIFAGCKKTDDVAASVKAQSAIDDASLVAYIKANNLTAVQVGSPKTDTIGVWYVIEDPGTIPALYTSSTSVTVSYTASVINGTTLGAPFTSTTDSGFNPSYVLGATIKGWQLGIEAAKINKGGKIRLLMSSRYAYGPYPQTQYGQYDNGNYKLPANALLDFEITIFDVTN</sequence>
<comment type="caution">
    <text evidence="6">The sequence shown here is derived from an EMBL/GenBank/DDBJ whole genome shotgun (WGS) entry which is preliminary data.</text>
</comment>
<comment type="catalytic activity">
    <reaction evidence="1 3 4">
        <text>[protein]-peptidylproline (omega=180) = [protein]-peptidylproline (omega=0)</text>
        <dbReference type="Rhea" id="RHEA:16237"/>
        <dbReference type="Rhea" id="RHEA-COMP:10747"/>
        <dbReference type="Rhea" id="RHEA-COMP:10748"/>
        <dbReference type="ChEBI" id="CHEBI:83833"/>
        <dbReference type="ChEBI" id="CHEBI:83834"/>
        <dbReference type="EC" id="5.2.1.8"/>
    </reaction>
</comment>
<accession>A0A1Q6A1R0</accession>
<dbReference type="PROSITE" id="PS50059">
    <property type="entry name" value="FKBP_PPIASE"/>
    <property type="match status" value="1"/>
</dbReference>
<evidence type="ECO:0000259" key="5">
    <source>
        <dbReference type="PROSITE" id="PS50059"/>
    </source>
</evidence>
<gene>
    <name evidence="6" type="ORF">RG47T_3418</name>
</gene>
<proteinExistence type="inferred from homology"/>
<dbReference type="Proteomes" id="UP000186720">
    <property type="component" value="Unassembled WGS sequence"/>
</dbReference>
<dbReference type="InterPro" id="IPR001179">
    <property type="entry name" value="PPIase_FKBP_dom"/>
</dbReference>
<feature type="domain" description="PPIase FKBP-type" evidence="5">
    <location>
        <begin position="102"/>
        <end position="203"/>
    </location>
</feature>
<keyword evidence="2 3" id="KW-0697">Rotamase</keyword>
<evidence type="ECO:0000313" key="6">
    <source>
        <dbReference type="EMBL" id="OKS87954.1"/>
    </source>
</evidence>
<reference evidence="6 7" key="1">
    <citation type="submission" date="2016-11" db="EMBL/GenBank/DDBJ databases">
        <title>Whole Genome Sequencing of Mucilaginibacter polytrichastri RG4-7(T) isolated from the moss sample.</title>
        <authorList>
            <person name="Li Y."/>
        </authorList>
    </citation>
    <scope>NUCLEOTIDE SEQUENCE [LARGE SCALE GENOMIC DNA]</scope>
    <source>
        <strain evidence="6 7">RG4-7</strain>
    </source>
</reference>
<evidence type="ECO:0000256" key="3">
    <source>
        <dbReference type="PROSITE-ProRule" id="PRU00277"/>
    </source>
</evidence>
<dbReference type="InterPro" id="IPR046357">
    <property type="entry name" value="PPIase_dom_sf"/>
</dbReference>
<dbReference type="Gene3D" id="3.10.50.40">
    <property type="match status" value="1"/>
</dbReference>
<dbReference type="STRING" id="1302689.RG47T_3418"/>
<evidence type="ECO:0000256" key="4">
    <source>
        <dbReference type="RuleBase" id="RU003915"/>
    </source>
</evidence>
<comment type="similarity">
    <text evidence="4">Belongs to the FKBP-type PPIase family.</text>
</comment>
<dbReference type="GO" id="GO:0003755">
    <property type="term" value="F:peptidyl-prolyl cis-trans isomerase activity"/>
    <property type="evidence" value="ECO:0007669"/>
    <property type="project" value="UniProtKB-UniRule"/>
</dbReference>